<proteinExistence type="predicted"/>
<protein>
    <submittedName>
        <fullName evidence="1">Uncharacterized protein</fullName>
    </submittedName>
</protein>
<organism evidence="1 2">
    <name type="scientific">Cardiocondyla obscurior</name>
    <dbReference type="NCBI Taxonomy" id="286306"/>
    <lineage>
        <taxon>Eukaryota</taxon>
        <taxon>Metazoa</taxon>
        <taxon>Ecdysozoa</taxon>
        <taxon>Arthropoda</taxon>
        <taxon>Hexapoda</taxon>
        <taxon>Insecta</taxon>
        <taxon>Pterygota</taxon>
        <taxon>Neoptera</taxon>
        <taxon>Endopterygota</taxon>
        <taxon>Hymenoptera</taxon>
        <taxon>Apocrita</taxon>
        <taxon>Aculeata</taxon>
        <taxon>Formicoidea</taxon>
        <taxon>Formicidae</taxon>
        <taxon>Myrmicinae</taxon>
        <taxon>Cardiocondyla</taxon>
    </lineage>
</organism>
<accession>A0AAW2GJA9</accession>
<name>A0AAW2GJA9_9HYME</name>
<dbReference type="AlphaFoldDB" id="A0AAW2GJA9"/>
<reference evidence="1 2" key="1">
    <citation type="submission" date="2023-03" db="EMBL/GenBank/DDBJ databases">
        <title>High recombination rates correlate with genetic variation in Cardiocondyla obscurior ants.</title>
        <authorList>
            <person name="Errbii M."/>
        </authorList>
    </citation>
    <scope>NUCLEOTIDE SEQUENCE [LARGE SCALE GENOMIC DNA]</scope>
    <source>
        <strain evidence="1">Alpha-2009</strain>
        <tissue evidence="1">Whole body</tissue>
    </source>
</reference>
<comment type="caution">
    <text evidence="1">The sequence shown here is derived from an EMBL/GenBank/DDBJ whole genome shotgun (WGS) entry which is preliminary data.</text>
</comment>
<sequence>MLQAGTAICNPLYPRARCLSCLLCTISLPRYLSLSLIPDPSSSLSFSIARFLDYGRCLSFISSLSLNVTHIFPNNRDRTLETVVQIPLSYPNARRPSFMLYIHPLNVNRAPTFSVLWFHSSIDLFTIPG</sequence>
<evidence type="ECO:0000313" key="2">
    <source>
        <dbReference type="Proteomes" id="UP001430953"/>
    </source>
</evidence>
<dbReference type="EMBL" id="JADYXP020000003">
    <property type="protein sequence ID" value="KAL0127673.1"/>
    <property type="molecule type" value="Genomic_DNA"/>
</dbReference>
<keyword evidence="2" id="KW-1185">Reference proteome</keyword>
<dbReference type="Proteomes" id="UP001430953">
    <property type="component" value="Unassembled WGS sequence"/>
</dbReference>
<evidence type="ECO:0000313" key="1">
    <source>
        <dbReference type="EMBL" id="KAL0127673.1"/>
    </source>
</evidence>
<gene>
    <name evidence="1" type="ORF">PUN28_003156</name>
</gene>